<proteinExistence type="predicted"/>
<evidence type="ECO:0000313" key="1">
    <source>
        <dbReference type="EMBL" id="DAF92182.1"/>
    </source>
</evidence>
<dbReference type="EMBL" id="BK016063">
    <property type="protein sequence ID" value="DAF92182.1"/>
    <property type="molecule type" value="Genomic_DNA"/>
</dbReference>
<reference evidence="1" key="1">
    <citation type="journal article" date="2021" name="Proc. Natl. Acad. Sci. U.S.A.">
        <title>A Catalog of Tens of Thousands of Viruses from Human Metagenomes Reveals Hidden Associations with Chronic Diseases.</title>
        <authorList>
            <person name="Tisza M.J."/>
            <person name="Buck C.B."/>
        </authorList>
    </citation>
    <scope>NUCLEOTIDE SEQUENCE</scope>
    <source>
        <strain evidence="1">CtgN495</strain>
    </source>
</reference>
<accession>A0A8S5UCT0</accession>
<name>A0A8S5UCT0_9CAUD</name>
<protein>
    <submittedName>
        <fullName evidence="1">Uncharacterized protein</fullName>
    </submittedName>
</protein>
<sequence length="352" mass="39126">MENVEAGIIAKLLKALPKYLGNGINEVVKRGIKVEESKPVDGKNYDSGIIFVATSGKGTVIKCKVVPVPERKGRFNMYIKSKDGKKASYPSISQDQMDDKITEFFDKFYGEAFEDADNNEDDFNMEEFNEDEDAKNQSADSDDASSASKLFMKLSKVTSGTDVHVNLESVMANYNTVSALADMTAVVNNDDFVSLLSETPKCYEVTTVDGQLDVADSEDMPQFNPFAELLKGYYVATLNLDYLSTNYSDSSMNRLDPYYMSSDIRYWIHNIVTIAKVSGCCTPNPIDLLQGQICIICDQNQQGSCSIKSVLETLLATIELYYANFSHDIQSILDDNIIQIKTYTMNIGVAQC</sequence>
<organism evidence="1">
    <name type="scientific">Siphoviridae sp. ctgN495</name>
    <dbReference type="NCBI Taxonomy" id="2825608"/>
    <lineage>
        <taxon>Viruses</taxon>
        <taxon>Duplodnaviria</taxon>
        <taxon>Heunggongvirae</taxon>
        <taxon>Uroviricota</taxon>
        <taxon>Caudoviricetes</taxon>
    </lineage>
</organism>